<keyword evidence="4 6" id="KW-0092">Biotin</keyword>
<dbReference type="OrthoDB" id="9807064at2"/>
<feature type="binding site" evidence="6">
    <location>
        <position position="196"/>
    </location>
    <ligand>
        <name>biotin</name>
        <dbReference type="ChEBI" id="CHEBI:57586"/>
    </ligand>
</feature>
<dbReference type="PANTHER" id="PTHR12835">
    <property type="entry name" value="BIOTIN PROTEIN LIGASE"/>
    <property type="match status" value="1"/>
</dbReference>
<keyword evidence="1 6" id="KW-0436">Ligase</keyword>
<dbReference type="GO" id="GO:0004077">
    <property type="term" value="F:biotin--[biotin carboxyl-carrier protein] ligase activity"/>
    <property type="evidence" value="ECO:0007669"/>
    <property type="project" value="UniProtKB-UniRule"/>
</dbReference>
<feature type="binding site" evidence="6">
    <location>
        <begin position="129"/>
        <end position="131"/>
    </location>
    <ligand>
        <name>biotin</name>
        <dbReference type="ChEBI" id="CHEBI:57586"/>
    </ligand>
</feature>
<comment type="caution">
    <text evidence="8">The sequence shown here is derived from an EMBL/GenBank/DDBJ whole genome shotgun (WGS) entry which is preliminary data.</text>
</comment>
<dbReference type="SUPFAM" id="SSF46785">
    <property type="entry name" value="Winged helix' DNA-binding domain"/>
    <property type="match status" value="1"/>
</dbReference>
<keyword evidence="6" id="KW-0238">DNA-binding</keyword>
<dbReference type="Gene3D" id="1.10.10.10">
    <property type="entry name" value="Winged helix-like DNA-binding domain superfamily/Winged helix DNA-binding domain"/>
    <property type="match status" value="1"/>
</dbReference>
<evidence type="ECO:0000256" key="4">
    <source>
        <dbReference type="ARBA" id="ARBA00023267"/>
    </source>
</evidence>
<accession>A0A432W117</accession>
<dbReference type="InterPro" id="IPR045864">
    <property type="entry name" value="aa-tRNA-synth_II/BPL/LPL"/>
</dbReference>
<dbReference type="EC" id="6.3.4.15" evidence="6"/>
<feature type="binding site" evidence="6">
    <location>
        <position position="125"/>
    </location>
    <ligand>
        <name>biotin</name>
        <dbReference type="ChEBI" id="CHEBI:57586"/>
    </ligand>
</feature>
<keyword evidence="6" id="KW-0804">Transcription</keyword>
<name>A0A432W117_9GAMM</name>
<dbReference type="GO" id="GO:0003677">
    <property type="term" value="F:DNA binding"/>
    <property type="evidence" value="ECO:0007669"/>
    <property type="project" value="UniProtKB-UniRule"/>
</dbReference>
<dbReference type="InterPro" id="IPR013196">
    <property type="entry name" value="HTH_11"/>
</dbReference>
<evidence type="ECO:0000313" key="8">
    <source>
        <dbReference type="EMBL" id="RUO22919.1"/>
    </source>
</evidence>
<comment type="catalytic activity">
    <reaction evidence="5 6">
        <text>biotin + L-lysyl-[protein] + ATP = N(6)-biotinyl-L-lysyl-[protein] + AMP + diphosphate + H(+)</text>
        <dbReference type="Rhea" id="RHEA:11756"/>
        <dbReference type="Rhea" id="RHEA-COMP:9752"/>
        <dbReference type="Rhea" id="RHEA-COMP:10505"/>
        <dbReference type="ChEBI" id="CHEBI:15378"/>
        <dbReference type="ChEBI" id="CHEBI:29969"/>
        <dbReference type="ChEBI" id="CHEBI:30616"/>
        <dbReference type="ChEBI" id="CHEBI:33019"/>
        <dbReference type="ChEBI" id="CHEBI:57586"/>
        <dbReference type="ChEBI" id="CHEBI:83144"/>
        <dbReference type="ChEBI" id="CHEBI:456215"/>
        <dbReference type="EC" id="6.3.4.15"/>
    </reaction>
</comment>
<dbReference type="Gene3D" id="2.30.30.100">
    <property type="match status" value="1"/>
</dbReference>
<dbReference type="SUPFAM" id="SSF55681">
    <property type="entry name" value="Class II aaRS and biotin synthetases"/>
    <property type="match status" value="1"/>
</dbReference>
<dbReference type="AlphaFoldDB" id="A0A432W117"/>
<comment type="function">
    <text evidence="6">Acts both as a biotin--[acetyl-CoA-carboxylase] ligase and a biotin-operon repressor. In the presence of ATP, BirA activates biotin to form the BirA-biotinyl-5'-adenylate (BirA-bio-5'-AMP or holoBirA) complex. HoloBirA can either transfer the biotinyl moiety to the biotin carboxyl carrier protein (BCCP) subunit of acetyl-CoA carboxylase, or bind to the biotin operator site and inhibit transcription of the operon.</text>
</comment>
<proteinExistence type="inferred from homology"/>
<evidence type="ECO:0000256" key="3">
    <source>
        <dbReference type="ARBA" id="ARBA00022840"/>
    </source>
</evidence>
<dbReference type="NCBIfam" id="NF008847">
    <property type="entry name" value="PRK11886.1-2"/>
    <property type="match status" value="1"/>
</dbReference>
<organism evidence="8 9">
    <name type="scientific">Aliidiomarina minuta</name>
    <dbReference type="NCBI Taxonomy" id="880057"/>
    <lineage>
        <taxon>Bacteria</taxon>
        <taxon>Pseudomonadati</taxon>
        <taxon>Pseudomonadota</taxon>
        <taxon>Gammaproteobacteria</taxon>
        <taxon>Alteromonadales</taxon>
        <taxon>Idiomarinaceae</taxon>
        <taxon>Aliidiomarina</taxon>
    </lineage>
</organism>
<feature type="domain" description="BPL/LPL catalytic" evidence="7">
    <location>
        <begin position="72"/>
        <end position="268"/>
    </location>
</feature>
<dbReference type="SUPFAM" id="SSF50037">
    <property type="entry name" value="C-terminal domain of transcriptional repressors"/>
    <property type="match status" value="1"/>
</dbReference>
<evidence type="ECO:0000259" key="7">
    <source>
        <dbReference type="PROSITE" id="PS51733"/>
    </source>
</evidence>
<dbReference type="InterPro" id="IPR003142">
    <property type="entry name" value="BPL_C"/>
</dbReference>
<keyword evidence="6" id="KW-0805">Transcription regulation</keyword>
<keyword evidence="6" id="KW-0678">Repressor</keyword>
<comment type="similarity">
    <text evidence="6">Belongs to the biotin--protein ligase family.</text>
</comment>
<feature type="binding site" evidence="6">
    <location>
        <begin position="95"/>
        <end position="97"/>
    </location>
    <ligand>
        <name>biotin</name>
        <dbReference type="ChEBI" id="CHEBI:57586"/>
    </ligand>
</feature>
<keyword evidence="2 6" id="KW-0547">Nucleotide-binding</keyword>
<dbReference type="PROSITE" id="PS51733">
    <property type="entry name" value="BPL_LPL_CATALYTIC"/>
    <property type="match status" value="1"/>
</dbReference>
<dbReference type="PANTHER" id="PTHR12835:SF5">
    <property type="entry name" value="BIOTIN--PROTEIN LIGASE"/>
    <property type="match status" value="1"/>
</dbReference>
<dbReference type="Proteomes" id="UP000288293">
    <property type="component" value="Unassembled WGS sequence"/>
</dbReference>
<keyword evidence="3 6" id="KW-0067">ATP-binding</keyword>
<dbReference type="Gene3D" id="3.30.930.10">
    <property type="entry name" value="Bira Bifunctional Protein, Domain 2"/>
    <property type="match status" value="1"/>
</dbReference>
<gene>
    <name evidence="6" type="primary">birA</name>
    <name evidence="8" type="ORF">CWE09_13375</name>
</gene>
<evidence type="ECO:0000256" key="5">
    <source>
        <dbReference type="ARBA" id="ARBA00047846"/>
    </source>
</evidence>
<dbReference type="InterPro" id="IPR004143">
    <property type="entry name" value="BPL_LPL_catalytic"/>
</dbReference>
<dbReference type="Pfam" id="PF03099">
    <property type="entry name" value="BPL_LplA_LipB"/>
    <property type="match status" value="1"/>
</dbReference>
<dbReference type="GO" id="GO:0005737">
    <property type="term" value="C:cytoplasm"/>
    <property type="evidence" value="ECO:0007669"/>
    <property type="project" value="TreeGrafter"/>
</dbReference>
<evidence type="ECO:0000256" key="2">
    <source>
        <dbReference type="ARBA" id="ARBA00022741"/>
    </source>
</evidence>
<reference evidence="8 9" key="1">
    <citation type="journal article" date="2011" name="Front. Microbiol.">
        <title>Genomic signatures of strain selection and enhancement in Bacillus atrophaeus var. globigii, a historical biowarfare simulant.</title>
        <authorList>
            <person name="Gibbons H.S."/>
            <person name="Broomall S.M."/>
            <person name="McNew L.A."/>
            <person name="Daligault H."/>
            <person name="Chapman C."/>
            <person name="Bruce D."/>
            <person name="Karavis M."/>
            <person name="Krepps M."/>
            <person name="McGregor P.A."/>
            <person name="Hong C."/>
            <person name="Park K.H."/>
            <person name="Akmal A."/>
            <person name="Feldman A."/>
            <person name="Lin J.S."/>
            <person name="Chang W.E."/>
            <person name="Higgs B.W."/>
            <person name="Demirev P."/>
            <person name="Lindquist J."/>
            <person name="Liem A."/>
            <person name="Fochler E."/>
            <person name="Read T.D."/>
            <person name="Tapia R."/>
            <person name="Johnson S."/>
            <person name="Bishop-Lilly K.A."/>
            <person name="Detter C."/>
            <person name="Han C."/>
            <person name="Sozhamannan S."/>
            <person name="Rosenzweig C.N."/>
            <person name="Skowronski E.W."/>
        </authorList>
    </citation>
    <scope>NUCLEOTIDE SEQUENCE [LARGE SCALE GENOMIC DNA]</scope>
    <source>
        <strain evidence="8 9">MLST1</strain>
    </source>
</reference>
<dbReference type="InterPro" id="IPR008988">
    <property type="entry name" value="Transcriptional_repressor_C"/>
</dbReference>
<dbReference type="RefSeq" id="WP_126804561.1">
    <property type="nucleotide sequence ID" value="NZ_PIPL01000004.1"/>
</dbReference>
<dbReference type="InterPro" id="IPR004408">
    <property type="entry name" value="Biotin_CoA_COase_ligase"/>
</dbReference>
<dbReference type="EMBL" id="PIPL01000004">
    <property type="protein sequence ID" value="RUO22919.1"/>
    <property type="molecule type" value="Genomic_DNA"/>
</dbReference>
<sequence length="334" mass="36815">MKSSTQHIENTLIETLADGEFHSGQQLAERLQISRSAIHKRIASLDKLNLDIFRVQGRGYKLAEPLELLNSEKLQDALRDSSLPAPLSLRRITGSTNDDLRGLLQEAQQNRRTLAPGTAVIAEMQTAGRGRRGKAWLSPFGANLYMSMYWPLSQGLNGALGLSVAIGVCLAQMLQRQGIAGVSVKWPNDVYVQGSKIAGILIELEGQPAGEGHALIGIGLNIKMPDRHKSEIEQAFTDVQSHIEGPVRRHVWAAHLINGCREALLNYDANGLQNLIKDWRELDHFYMQPVRLLLGQHEQQGVAEGIDENGALLVRQEGKLKSYFGGEISLRAAL</sequence>
<dbReference type="InterPro" id="IPR036388">
    <property type="entry name" value="WH-like_DNA-bd_sf"/>
</dbReference>
<dbReference type="Pfam" id="PF08279">
    <property type="entry name" value="HTH_11"/>
    <property type="match status" value="1"/>
</dbReference>
<protein>
    <recommendedName>
        <fullName evidence="6">Bifunctional ligase/repressor BirA</fullName>
    </recommendedName>
    <alternativeName>
        <fullName evidence="6">Biotin operon repressor</fullName>
    </alternativeName>
    <alternativeName>
        <fullName evidence="6">Biotin--[acetyl-CoA-carboxylase] ligase</fullName>
        <ecNumber evidence="6">6.3.4.15</ecNumber>
    </alternativeName>
    <alternativeName>
        <fullName evidence="6">Biotin--protein ligase</fullName>
    </alternativeName>
    <alternativeName>
        <fullName evidence="6">Biotin-[acetyl-CoA carboxylase] synthetase</fullName>
    </alternativeName>
</protein>
<dbReference type="HAMAP" id="MF_00978">
    <property type="entry name" value="Bifunct_BirA"/>
    <property type="match status" value="1"/>
</dbReference>
<dbReference type="InterPro" id="IPR030855">
    <property type="entry name" value="Bifunct_BirA"/>
</dbReference>
<evidence type="ECO:0000313" key="9">
    <source>
        <dbReference type="Proteomes" id="UP000288293"/>
    </source>
</evidence>
<dbReference type="GO" id="GO:0006355">
    <property type="term" value="P:regulation of DNA-templated transcription"/>
    <property type="evidence" value="ECO:0007669"/>
    <property type="project" value="UniProtKB-UniRule"/>
</dbReference>
<feature type="DNA-binding region" description="H-T-H motif" evidence="6">
    <location>
        <begin position="24"/>
        <end position="43"/>
    </location>
</feature>
<dbReference type="GO" id="GO:0005524">
    <property type="term" value="F:ATP binding"/>
    <property type="evidence" value="ECO:0007669"/>
    <property type="project" value="UniProtKB-UniRule"/>
</dbReference>
<keyword evidence="9" id="KW-1185">Reference proteome</keyword>
<evidence type="ECO:0000256" key="6">
    <source>
        <dbReference type="HAMAP-Rule" id="MF_00978"/>
    </source>
</evidence>
<dbReference type="InterPro" id="IPR036390">
    <property type="entry name" value="WH_DNA-bd_sf"/>
</dbReference>
<dbReference type="NCBIfam" id="TIGR00121">
    <property type="entry name" value="birA_ligase"/>
    <property type="match status" value="1"/>
</dbReference>
<evidence type="ECO:0000256" key="1">
    <source>
        <dbReference type="ARBA" id="ARBA00022598"/>
    </source>
</evidence>
<dbReference type="Pfam" id="PF02237">
    <property type="entry name" value="BPL_C"/>
    <property type="match status" value="1"/>
</dbReference>
<dbReference type="CDD" id="cd16442">
    <property type="entry name" value="BPL"/>
    <property type="match status" value="1"/>
</dbReference>